<keyword evidence="5 16" id="KW-0813">Transport</keyword>
<feature type="transmembrane region" description="Helical" evidence="16">
    <location>
        <begin position="309"/>
        <end position="329"/>
    </location>
</feature>
<geneLocation type="mitochondrion" evidence="20"/>
<keyword evidence="6 16" id="KW-0679">Respiratory chain</keyword>
<dbReference type="RefSeq" id="YP_009113985.1">
    <property type="nucleotide sequence ID" value="NC_026050.1"/>
</dbReference>
<evidence type="ECO:0000259" key="18">
    <source>
        <dbReference type="Pfam" id="PF00361"/>
    </source>
</evidence>
<dbReference type="EMBL" id="KC692464">
    <property type="protein sequence ID" value="AGL45254.1"/>
    <property type="molecule type" value="Genomic_DNA"/>
</dbReference>
<feature type="transmembrane region" description="Helical" evidence="16">
    <location>
        <begin position="393"/>
        <end position="414"/>
    </location>
</feature>
<dbReference type="GO" id="GO:0003954">
    <property type="term" value="F:NADH dehydrogenase activity"/>
    <property type="evidence" value="ECO:0007669"/>
    <property type="project" value="TreeGrafter"/>
</dbReference>
<dbReference type="GeneID" id="22832577"/>
<comment type="catalytic activity">
    <reaction evidence="15 16">
        <text>a ubiquinone + NADH + 5 H(+)(in) = a ubiquinol + NAD(+) + 4 H(+)(out)</text>
        <dbReference type="Rhea" id="RHEA:29091"/>
        <dbReference type="Rhea" id="RHEA-COMP:9565"/>
        <dbReference type="Rhea" id="RHEA-COMP:9566"/>
        <dbReference type="ChEBI" id="CHEBI:15378"/>
        <dbReference type="ChEBI" id="CHEBI:16389"/>
        <dbReference type="ChEBI" id="CHEBI:17976"/>
        <dbReference type="ChEBI" id="CHEBI:57540"/>
        <dbReference type="ChEBI" id="CHEBI:57945"/>
        <dbReference type="EC" id="7.1.1.2"/>
    </reaction>
</comment>
<reference evidence="20" key="1">
    <citation type="submission" date="2013-02" db="EMBL/GenBank/DDBJ databases">
        <title>Platemys platycephala mitochondrial DNA complete genome.</title>
        <authorList>
            <person name="Nie L.W."/>
            <person name="Hou H.Z."/>
        </authorList>
    </citation>
    <scope>NUCLEOTIDE SEQUENCE</scope>
</reference>
<sequence>MLKIILPTIMLVPTTLLCQKNHLLTTTTTFSFTIALMSTQLMKPTLGTTMTFSNYYLGTDTISTPLLVLSCWLTPLMILASQNHLTTEPAPRKRTFISTIVFLQISLILAFSATELTTFYIAFETTLIPTLIIITRWGNQVQRLSAGIYFLFYTLIGSLPLLIALLLLQSNNTLSLPLLQLNHQLVQNSWTHTMWWFALLTAFMIKMPLYGLHLWLPKAHVEAPIAGSMVLAGVLLKLGGYGIIRMSSILTPPSQDLSYPFMTLALWGIIMTSLICLRQTDLKSLIAYSSVSHMGLVISATLIQTPWALTGATTLMIAHGLTSSMLFCLSNTNYERTNSRILFITRNLQLLLPLMTLWWLLASLTNMALPPTINLTGELSAITSLFNWSKTTILITGLGTVITATYTLHMFSSTQWGGESSPNIKSIPPTHTREHLIMVLHLLPTALLMMKPQLILSMF</sequence>
<evidence type="ECO:0000256" key="15">
    <source>
        <dbReference type="ARBA" id="ARBA00049551"/>
    </source>
</evidence>
<dbReference type="InterPro" id="IPR010227">
    <property type="entry name" value="NADH_Q_OxRdtase_chainM/4"/>
</dbReference>
<gene>
    <name evidence="20" type="primary">ND4</name>
</gene>
<evidence type="ECO:0000256" key="1">
    <source>
        <dbReference type="ARBA" id="ARBA00004225"/>
    </source>
</evidence>
<dbReference type="PANTHER" id="PTHR43507:SF20">
    <property type="entry name" value="NADH-UBIQUINONE OXIDOREDUCTASE CHAIN 4"/>
    <property type="match status" value="1"/>
</dbReference>
<keyword evidence="11 16" id="KW-0520">NAD</keyword>
<proteinExistence type="inferred from homology"/>
<feature type="transmembrane region" description="Helical" evidence="16">
    <location>
        <begin position="194"/>
        <end position="216"/>
    </location>
</feature>
<keyword evidence="13 16" id="KW-0496">Mitochondrion</keyword>
<organism evidence="20">
    <name type="scientific">Platemys platycephala</name>
    <name type="common">Twist-necked turtle</name>
    <dbReference type="NCBI Taxonomy" id="44504"/>
    <lineage>
        <taxon>Eukaryota</taxon>
        <taxon>Metazoa</taxon>
        <taxon>Chordata</taxon>
        <taxon>Craniata</taxon>
        <taxon>Vertebrata</taxon>
        <taxon>Euteleostomi</taxon>
        <taxon>Archelosauria</taxon>
        <taxon>Testudinata</taxon>
        <taxon>Testudines</taxon>
        <taxon>Pleurodira</taxon>
        <taxon>Chelidae</taxon>
        <taxon>Platemys</taxon>
    </lineage>
</organism>
<evidence type="ECO:0000256" key="4">
    <source>
        <dbReference type="ARBA" id="ARBA00021006"/>
    </source>
</evidence>
<feature type="chain" id="PRO_5002024607" description="NADH-ubiquinone oxidoreductase chain 4" evidence="17">
    <location>
        <begin position="19"/>
        <end position="459"/>
    </location>
</feature>
<evidence type="ECO:0000256" key="6">
    <source>
        <dbReference type="ARBA" id="ARBA00022660"/>
    </source>
</evidence>
<feature type="signal peptide" evidence="17">
    <location>
        <begin position="1"/>
        <end position="18"/>
    </location>
</feature>
<dbReference type="PRINTS" id="PR01437">
    <property type="entry name" value="NUOXDRDTASE4"/>
</dbReference>
<dbReference type="CTD" id="4538"/>
<evidence type="ECO:0000256" key="2">
    <source>
        <dbReference type="ARBA" id="ARBA00009025"/>
    </source>
</evidence>
<evidence type="ECO:0000256" key="17">
    <source>
        <dbReference type="SAM" id="SignalP"/>
    </source>
</evidence>
<dbReference type="Pfam" id="PF01059">
    <property type="entry name" value="Oxidored_q5_N"/>
    <property type="match status" value="1"/>
</dbReference>
<protein>
    <recommendedName>
        <fullName evidence="4 16">NADH-ubiquinone oxidoreductase chain 4</fullName>
        <ecNumber evidence="3 16">7.1.1.2</ecNumber>
    </recommendedName>
</protein>
<dbReference type="Pfam" id="PF00361">
    <property type="entry name" value="Proton_antipo_M"/>
    <property type="match status" value="1"/>
</dbReference>
<dbReference type="PANTHER" id="PTHR43507">
    <property type="entry name" value="NADH-UBIQUINONE OXIDOREDUCTASE CHAIN 4"/>
    <property type="match status" value="1"/>
</dbReference>
<dbReference type="GO" id="GO:0042773">
    <property type="term" value="P:ATP synthesis coupled electron transport"/>
    <property type="evidence" value="ECO:0007669"/>
    <property type="project" value="InterPro"/>
</dbReference>
<keyword evidence="14 16" id="KW-0472">Membrane</keyword>
<feature type="transmembrane region" description="Helical" evidence="16">
    <location>
        <begin position="259"/>
        <end position="278"/>
    </location>
</feature>
<dbReference type="InterPro" id="IPR001750">
    <property type="entry name" value="ND/Mrp_TM"/>
</dbReference>
<keyword evidence="7 16" id="KW-0812">Transmembrane</keyword>
<dbReference type="InterPro" id="IPR000260">
    <property type="entry name" value="NADH4_N"/>
</dbReference>
<evidence type="ECO:0000256" key="13">
    <source>
        <dbReference type="ARBA" id="ARBA00023128"/>
    </source>
</evidence>
<dbReference type="GO" id="GO:0031966">
    <property type="term" value="C:mitochondrial membrane"/>
    <property type="evidence" value="ECO:0007669"/>
    <property type="project" value="UniProtKB-SubCell"/>
</dbReference>
<feature type="domain" description="NADH:ubiquinone oxidoreductase chain 4 N-terminal" evidence="19">
    <location>
        <begin position="1"/>
        <end position="110"/>
    </location>
</feature>
<comment type="similarity">
    <text evidence="2 16">Belongs to the complex I subunit 4 family.</text>
</comment>
<dbReference type="NCBIfam" id="TIGR01972">
    <property type="entry name" value="NDH_I_M"/>
    <property type="match status" value="1"/>
</dbReference>
<feature type="transmembrane region" description="Helical" evidence="16">
    <location>
        <begin position="119"/>
        <end position="138"/>
    </location>
</feature>
<evidence type="ECO:0000256" key="16">
    <source>
        <dbReference type="RuleBase" id="RU003297"/>
    </source>
</evidence>
<evidence type="ECO:0000256" key="12">
    <source>
        <dbReference type="ARBA" id="ARBA00023075"/>
    </source>
</evidence>
<evidence type="ECO:0000256" key="9">
    <source>
        <dbReference type="ARBA" id="ARBA00022982"/>
    </source>
</evidence>
<feature type="transmembrane region" description="Helical" evidence="16">
    <location>
        <begin position="62"/>
        <end position="83"/>
    </location>
</feature>
<evidence type="ECO:0000256" key="14">
    <source>
        <dbReference type="ARBA" id="ARBA00023136"/>
    </source>
</evidence>
<evidence type="ECO:0000313" key="20">
    <source>
        <dbReference type="EMBL" id="AGL45254.1"/>
    </source>
</evidence>
<evidence type="ECO:0000259" key="19">
    <source>
        <dbReference type="Pfam" id="PF01059"/>
    </source>
</evidence>
<dbReference type="InterPro" id="IPR003918">
    <property type="entry name" value="NADH_UbQ_OxRdtase"/>
</dbReference>
<evidence type="ECO:0000256" key="3">
    <source>
        <dbReference type="ARBA" id="ARBA00012944"/>
    </source>
</evidence>
<evidence type="ECO:0000256" key="8">
    <source>
        <dbReference type="ARBA" id="ARBA00022967"/>
    </source>
</evidence>
<evidence type="ECO:0000256" key="5">
    <source>
        <dbReference type="ARBA" id="ARBA00022448"/>
    </source>
</evidence>
<feature type="transmembrane region" description="Helical" evidence="16">
    <location>
        <begin position="150"/>
        <end position="168"/>
    </location>
</feature>
<dbReference type="GO" id="GO:0015990">
    <property type="term" value="P:electron transport coupled proton transport"/>
    <property type="evidence" value="ECO:0007669"/>
    <property type="project" value="TreeGrafter"/>
</dbReference>
<keyword evidence="8" id="KW-1278">Translocase</keyword>
<evidence type="ECO:0000256" key="11">
    <source>
        <dbReference type="ARBA" id="ARBA00023027"/>
    </source>
</evidence>
<name>A0A0A6ZDQ1_PLAPL</name>
<feature type="transmembrane region" description="Helical" evidence="16">
    <location>
        <begin position="350"/>
        <end position="373"/>
    </location>
</feature>
<dbReference type="GO" id="GO:0008137">
    <property type="term" value="F:NADH dehydrogenase (ubiquinone) activity"/>
    <property type="evidence" value="ECO:0007669"/>
    <property type="project" value="UniProtKB-UniRule"/>
</dbReference>
<dbReference type="AlphaFoldDB" id="A0A0A6ZDQ1"/>
<feature type="transmembrane region" description="Helical" evidence="16">
    <location>
        <begin position="285"/>
        <end position="303"/>
    </location>
</feature>
<accession>A0A0A6ZDQ1</accession>
<evidence type="ECO:0000256" key="10">
    <source>
        <dbReference type="ARBA" id="ARBA00022989"/>
    </source>
</evidence>
<keyword evidence="12 16" id="KW-0830">Ubiquinone</keyword>
<evidence type="ECO:0000256" key="7">
    <source>
        <dbReference type="ARBA" id="ARBA00022692"/>
    </source>
</evidence>
<feature type="domain" description="NADH:quinone oxidoreductase/Mrp antiporter transmembrane" evidence="18">
    <location>
        <begin position="113"/>
        <end position="403"/>
    </location>
</feature>
<dbReference type="EC" id="7.1.1.2" evidence="3 16"/>
<feature type="transmembrane region" description="Helical" evidence="16">
    <location>
        <begin position="223"/>
        <end position="244"/>
    </location>
</feature>
<keyword evidence="17" id="KW-0732">Signal</keyword>
<comment type="subcellular location">
    <subcellularLocation>
        <location evidence="1 16">Mitochondrion membrane</location>
        <topology evidence="1 16">Multi-pass membrane protein</topology>
    </subcellularLocation>
</comment>
<dbReference type="GO" id="GO:0048039">
    <property type="term" value="F:ubiquinone binding"/>
    <property type="evidence" value="ECO:0007669"/>
    <property type="project" value="TreeGrafter"/>
</dbReference>
<comment type="function">
    <text evidence="16">Core subunit of the mitochondrial membrane respiratory chain NADH dehydrogenase (Complex I) which catalyzes electron transfer from NADH through the respiratory chain, using ubiquinone as an electron acceptor. Essential for the catalytic activity and assembly of complex I.</text>
</comment>
<feature type="transmembrane region" description="Helical" evidence="16">
    <location>
        <begin position="21"/>
        <end position="42"/>
    </location>
</feature>
<feature type="transmembrane region" description="Helical" evidence="16">
    <location>
        <begin position="95"/>
        <end position="113"/>
    </location>
</feature>
<keyword evidence="10 16" id="KW-1133">Transmembrane helix</keyword>
<keyword evidence="9 16" id="KW-0249">Electron transport</keyword>